<evidence type="ECO:0000256" key="4">
    <source>
        <dbReference type="SAM" id="Phobius"/>
    </source>
</evidence>
<dbReference type="Proteomes" id="UP001454489">
    <property type="component" value="Unassembled WGS sequence"/>
</dbReference>
<dbReference type="InterPro" id="IPR051310">
    <property type="entry name" value="MCP_chemotaxis"/>
</dbReference>
<organism evidence="6 7">
    <name type="scientific">Maccoyibacter intestinihominis</name>
    <dbReference type="NCBI Taxonomy" id="3133499"/>
    <lineage>
        <taxon>Bacteria</taxon>
        <taxon>Bacillati</taxon>
        <taxon>Bacillota</taxon>
        <taxon>Clostridia</taxon>
        <taxon>Lachnospirales</taxon>
        <taxon>Lachnospiraceae</taxon>
        <taxon>Maccoyibacter</taxon>
    </lineage>
</organism>
<evidence type="ECO:0000256" key="2">
    <source>
        <dbReference type="ARBA" id="ARBA00029447"/>
    </source>
</evidence>
<dbReference type="PANTHER" id="PTHR43531">
    <property type="entry name" value="PROTEIN ICFG"/>
    <property type="match status" value="1"/>
</dbReference>
<dbReference type="Pfam" id="PF07238">
    <property type="entry name" value="PilZ"/>
    <property type="match status" value="1"/>
</dbReference>
<keyword evidence="7" id="KW-1185">Reference proteome</keyword>
<comment type="caution">
    <text evidence="6">The sequence shown here is derived from an EMBL/GenBank/DDBJ whole genome shotgun (WGS) entry which is preliminary data.</text>
</comment>
<feature type="transmembrane region" description="Helical" evidence="4">
    <location>
        <begin position="116"/>
        <end position="134"/>
    </location>
</feature>
<reference evidence="6 7" key="1">
    <citation type="submission" date="2024-03" db="EMBL/GenBank/DDBJ databases">
        <title>Human intestinal bacterial collection.</title>
        <authorList>
            <person name="Pauvert C."/>
            <person name="Hitch T.C.A."/>
            <person name="Clavel T."/>
        </authorList>
    </citation>
    <scope>NUCLEOTIDE SEQUENCE [LARGE SCALE GENOMIC DNA]</scope>
    <source>
        <strain evidence="6 7">CLA-AA-H185</strain>
    </source>
</reference>
<keyword evidence="3" id="KW-0807">Transducer</keyword>
<evidence type="ECO:0000256" key="1">
    <source>
        <dbReference type="ARBA" id="ARBA00022500"/>
    </source>
</evidence>
<sequence length="699" mass="78518">MDYDEKYFKISANKKALRMWVIIGLALTGAYIAECVKGARTVPYTVLFCFVCWVPFVFTYIFIKIKGWDYDNCKHMVAVGYFIFYFFLLFTSYYHIAFAYAFPVVSMLVLYKDRSLMIRCGVMNLIDVIVTFIKDWFTTGFTHDDIVSYEIMFGCVILVYLSYTWAIKHLAESDGAMLDAVKGNLERVVHSIEKVKVASNSIVDGMNVVRELSDENQEGATDVVRNMESLISNNEVLNERTQSSILATDKISEQVENVAALIKEMVQLMEQSVENAKTSSGQLSEVVQCTNAMANLSKEVEENLKEFSTEFTMVKEETGTIEEINSQTNLLALNASIEAARAGEAGKGFAVVAEEIRKLSEETQVSSGSIRSALQKLEQTSDRMTKSITETLQLVATNLENVMIVDKSVNSITTDSIQLGENIRIVNDAMGEVEDSNQNMVDNMNQVNEVVELMTQNISVADETVKVMRSKYDETSSNIILIEGTVGTLIEDLGSGGFMGKEDLKVGMYLSVYEEGAMPKKEYKGIISNVDEKGALQVDSLKCEGEELSYDRKQKYMVQIIVDNNVYGWDDTEVVYRDSKYSIAVNGNPKVVNRRKYPRMPLKAACEIRLSGSDHVCEGQMLNISANGYAIQTQDKAILDTKDTLITVHTKGFTFLEDMPLRGHVIRITDNEGTYIVGCRMLEDNKAIYDYVNQNYHGE</sequence>
<keyword evidence="1" id="KW-0145">Chemotaxis</keyword>
<dbReference type="SMART" id="SM00283">
    <property type="entry name" value="MA"/>
    <property type="match status" value="1"/>
</dbReference>
<evidence type="ECO:0000259" key="5">
    <source>
        <dbReference type="PROSITE" id="PS50111"/>
    </source>
</evidence>
<dbReference type="RefSeq" id="WP_353531152.1">
    <property type="nucleotide sequence ID" value="NZ_JBBMEX010000011.1"/>
</dbReference>
<accession>A0ABV1HF45</accession>
<proteinExistence type="inferred from homology"/>
<dbReference type="EMBL" id="JBBMEX010000011">
    <property type="protein sequence ID" value="MEQ2558319.1"/>
    <property type="molecule type" value="Genomic_DNA"/>
</dbReference>
<evidence type="ECO:0000313" key="6">
    <source>
        <dbReference type="EMBL" id="MEQ2558319.1"/>
    </source>
</evidence>
<keyword evidence="4" id="KW-1133">Transmembrane helix</keyword>
<protein>
    <submittedName>
        <fullName evidence="6">Methyl-accepting chemotaxis protein</fullName>
    </submittedName>
</protein>
<dbReference type="PROSITE" id="PS50111">
    <property type="entry name" value="CHEMOTAXIS_TRANSDUC_2"/>
    <property type="match status" value="1"/>
</dbReference>
<keyword evidence="4" id="KW-0472">Membrane</keyword>
<feature type="domain" description="Methyl-accepting transducer" evidence="5">
    <location>
        <begin position="212"/>
        <end position="455"/>
    </location>
</feature>
<dbReference type="SUPFAM" id="SSF141371">
    <property type="entry name" value="PilZ domain-like"/>
    <property type="match status" value="1"/>
</dbReference>
<dbReference type="InterPro" id="IPR009875">
    <property type="entry name" value="PilZ_domain"/>
</dbReference>
<name>A0ABV1HF45_9FIRM</name>
<feature type="transmembrane region" description="Helical" evidence="4">
    <location>
        <begin position="16"/>
        <end position="33"/>
    </location>
</feature>
<keyword evidence="4" id="KW-0812">Transmembrane</keyword>
<evidence type="ECO:0000256" key="3">
    <source>
        <dbReference type="PROSITE-ProRule" id="PRU00284"/>
    </source>
</evidence>
<dbReference type="InterPro" id="IPR004089">
    <property type="entry name" value="MCPsignal_dom"/>
</dbReference>
<feature type="transmembrane region" description="Helical" evidence="4">
    <location>
        <begin position="75"/>
        <end position="96"/>
    </location>
</feature>
<dbReference type="PANTHER" id="PTHR43531:SF11">
    <property type="entry name" value="METHYL-ACCEPTING CHEMOTAXIS PROTEIN 3"/>
    <property type="match status" value="1"/>
</dbReference>
<dbReference type="Gene3D" id="2.40.10.220">
    <property type="entry name" value="predicted glycosyltransferase like domains"/>
    <property type="match status" value="1"/>
</dbReference>
<evidence type="ECO:0000313" key="7">
    <source>
        <dbReference type="Proteomes" id="UP001454489"/>
    </source>
</evidence>
<comment type="similarity">
    <text evidence="2">Belongs to the methyl-accepting chemotaxis (MCP) protein family.</text>
</comment>
<dbReference type="SUPFAM" id="SSF58104">
    <property type="entry name" value="Methyl-accepting chemotaxis protein (MCP) signaling domain"/>
    <property type="match status" value="1"/>
</dbReference>
<dbReference type="Gene3D" id="1.10.287.950">
    <property type="entry name" value="Methyl-accepting chemotaxis protein"/>
    <property type="match status" value="1"/>
</dbReference>
<dbReference type="Pfam" id="PF00015">
    <property type="entry name" value="MCPsignal"/>
    <property type="match status" value="1"/>
</dbReference>
<feature type="transmembrane region" description="Helical" evidence="4">
    <location>
        <begin position="146"/>
        <end position="166"/>
    </location>
</feature>
<feature type="transmembrane region" description="Helical" evidence="4">
    <location>
        <begin position="45"/>
        <end position="63"/>
    </location>
</feature>
<gene>
    <name evidence="6" type="ORF">WMO43_10645</name>
</gene>